<dbReference type="AlphaFoldDB" id="A0A813DGB8"/>
<sequence length="486" mass="53915">MQALGQVTEAITRIGDAELVSEAEKLLKHSARRKQNCSFSRAPQVKSLNEEMASAENSMSPTQRGALDLHPISARIIDIIFCLPDEPEPWDVVMEDVGGLLPSLLGVERMQVIQEVFSETRQLDVLIRKLGPDLGPKATLMIAILLQNLACGSCKVHKALLRPELLLFIWSLVPIHEKENAEDIMTRGFTVPGLMLNFVCLLLDHHPAKLGKAVIDGDPEAVFRALAATLHGAWEAIVHPGSSCWEALVLVVRMTQELAGPAQAQVSWLNRKYIWPVMQSFLFADHVPPHWLQKGWGLGGRDKQIIAFNSHDAPSALRSIDSVETALRDVNFICRLLHDATVFVALGVIDRTDIHADLASHVARRYCSPESPYDSSKDAAIEFVHCIWSKASRQQHKQCSDVYANQAKPTWQKLMRLMFINFQSVAVQVARQWNLQDANFECVAIASWSGIARGSAKCERGSITNVSAAVELQTIAVLLSPRTPWI</sequence>
<evidence type="ECO:0000313" key="2">
    <source>
        <dbReference type="Proteomes" id="UP000654075"/>
    </source>
</evidence>
<dbReference type="EMBL" id="CAJNNV010002299">
    <property type="protein sequence ID" value="CAE8586956.1"/>
    <property type="molecule type" value="Genomic_DNA"/>
</dbReference>
<dbReference type="Proteomes" id="UP000654075">
    <property type="component" value="Unassembled WGS sequence"/>
</dbReference>
<organism evidence="1 2">
    <name type="scientific">Polarella glacialis</name>
    <name type="common">Dinoflagellate</name>
    <dbReference type="NCBI Taxonomy" id="89957"/>
    <lineage>
        <taxon>Eukaryota</taxon>
        <taxon>Sar</taxon>
        <taxon>Alveolata</taxon>
        <taxon>Dinophyceae</taxon>
        <taxon>Suessiales</taxon>
        <taxon>Suessiaceae</taxon>
        <taxon>Polarella</taxon>
    </lineage>
</organism>
<proteinExistence type="predicted"/>
<keyword evidence="2" id="KW-1185">Reference proteome</keyword>
<reference evidence="1" key="1">
    <citation type="submission" date="2021-02" db="EMBL/GenBank/DDBJ databases">
        <authorList>
            <person name="Dougan E. K."/>
            <person name="Rhodes N."/>
            <person name="Thang M."/>
            <person name="Chan C."/>
        </authorList>
    </citation>
    <scope>NUCLEOTIDE SEQUENCE</scope>
</reference>
<comment type="caution">
    <text evidence="1">The sequence shown here is derived from an EMBL/GenBank/DDBJ whole genome shotgun (WGS) entry which is preliminary data.</text>
</comment>
<accession>A0A813DGB8</accession>
<name>A0A813DGB8_POLGL</name>
<evidence type="ECO:0000313" key="1">
    <source>
        <dbReference type="EMBL" id="CAE8586956.1"/>
    </source>
</evidence>
<protein>
    <submittedName>
        <fullName evidence="1">Uncharacterized protein</fullName>
    </submittedName>
</protein>
<gene>
    <name evidence="1" type="ORF">PGLA1383_LOCUS5801</name>
</gene>